<keyword evidence="3" id="KW-1185">Reference proteome</keyword>
<feature type="region of interest" description="Disordered" evidence="1">
    <location>
        <begin position="1"/>
        <end position="40"/>
    </location>
</feature>
<comment type="caution">
    <text evidence="2">The sequence shown here is derived from an EMBL/GenBank/DDBJ whole genome shotgun (WGS) entry which is preliminary data.</text>
</comment>
<proteinExistence type="predicted"/>
<evidence type="ECO:0000313" key="2">
    <source>
        <dbReference type="EMBL" id="GES32956.1"/>
    </source>
</evidence>
<reference evidence="2 3" key="1">
    <citation type="submission" date="2019-10" db="EMBL/GenBank/DDBJ databases">
        <title>Whole genome shotgun sequence of Streptomyces angustmyceticus NBRC 3934.</title>
        <authorList>
            <person name="Hosoyama A."/>
            <person name="Ichikawa N."/>
            <person name="Kimura A."/>
            <person name="Kitahashi Y."/>
            <person name="Komaki H."/>
            <person name="Uohara A."/>
        </authorList>
    </citation>
    <scope>NUCLEOTIDE SEQUENCE [LARGE SCALE GENOMIC DNA]</scope>
    <source>
        <strain evidence="2 3">NBRC 3934</strain>
    </source>
</reference>
<evidence type="ECO:0000256" key="1">
    <source>
        <dbReference type="SAM" id="MobiDB-lite"/>
    </source>
</evidence>
<evidence type="ECO:0000313" key="3">
    <source>
        <dbReference type="Proteomes" id="UP000325598"/>
    </source>
</evidence>
<feature type="compositionally biased region" description="Basic and acidic residues" evidence="1">
    <location>
        <begin position="24"/>
        <end position="40"/>
    </location>
</feature>
<protein>
    <submittedName>
        <fullName evidence="2">Uncharacterized protein</fullName>
    </submittedName>
</protein>
<organism evidence="2 3">
    <name type="scientific">Streptomyces angustmyceticus</name>
    <dbReference type="NCBI Taxonomy" id="285578"/>
    <lineage>
        <taxon>Bacteria</taxon>
        <taxon>Bacillati</taxon>
        <taxon>Actinomycetota</taxon>
        <taxon>Actinomycetes</taxon>
        <taxon>Kitasatosporales</taxon>
        <taxon>Streptomycetaceae</taxon>
        <taxon>Streptomyces</taxon>
    </lineage>
</organism>
<dbReference type="AlphaFoldDB" id="A0A5J4LMT9"/>
<gene>
    <name evidence="2" type="ORF">San01_54440</name>
</gene>
<dbReference type="EMBL" id="BLAG01000016">
    <property type="protein sequence ID" value="GES32956.1"/>
    <property type="molecule type" value="Genomic_DNA"/>
</dbReference>
<sequence>MAAPKGRGNGGLAGRQRPGRRAAVRGDRRGAGLRRAAGDARARTIRGAELAAVIAASASAESNTR</sequence>
<name>A0A5J4LMT9_9ACTN</name>
<accession>A0A5J4LMT9</accession>
<dbReference type="Proteomes" id="UP000325598">
    <property type="component" value="Unassembled WGS sequence"/>
</dbReference>